<dbReference type="EMBL" id="JARKHS020019260">
    <property type="protein sequence ID" value="KAK8771822.1"/>
    <property type="molecule type" value="Genomic_DNA"/>
</dbReference>
<feature type="compositionally biased region" description="Basic and acidic residues" evidence="1">
    <location>
        <begin position="1"/>
        <end position="12"/>
    </location>
</feature>
<reference evidence="2 3" key="1">
    <citation type="journal article" date="2023" name="Arcadia Sci">
        <title>De novo assembly of a long-read Amblyomma americanum tick genome.</title>
        <authorList>
            <person name="Chou S."/>
            <person name="Poskanzer K.E."/>
            <person name="Rollins M."/>
            <person name="Thuy-Boun P.S."/>
        </authorList>
    </citation>
    <scope>NUCLEOTIDE SEQUENCE [LARGE SCALE GENOMIC DNA]</scope>
    <source>
        <strain evidence="2">F_SG_1</strain>
        <tissue evidence="2">Salivary glands</tissue>
    </source>
</reference>
<keyword evidence="3" id="KW-1185">Reference proteome</keyword>
<evidence type="ECO:0000256" key="1">
    <source>
        <dbReference type="SAM" id="MobiDB-lite"/>
    </source>
</evidence>
<evidence type="ECO:0000313" key="2">
    <source>
        <dbReference type="EMBL" id="KAK8771822.1"/>
    </source>
</evidence>
<sequence>MLPKIPERKETRSTAGFSGRTRTVREDCHGYHTAFAEHDFRLTGGLTSSRHDRLRKGWKWRGRPAAGTRRADIRKALPSEGHLIPFNTSPMRSSAFPS</sequence>
<evidence type="ECO:0000313" key="3">
    <source>
        <dbReference type="Proteomes" id="UP001321473"/>
    </source>
</evidence>
<accession>A0AAQ4EB60</accession>
<proteinExistence type="predicted"/>
<dbReference type="Proteomes" id="UP001321473">
    <property type="component" value="Unassembled WGS sequence"/>
</dbReference>
<protein>
    <submittedName>
        <fullName evidence="2">Uncharacterized protein</fullName>
    </submittedName>
</protein>
<name>A0AAQ4EB60_AMBAM</name>
<comment type="caution">
    <text evidence="2">The sequence shown here is derived from an EMBL/GenBank/DDBJ whole genome shotgun (WGS) entry which is preliminary data.</text>
</comment>
<feature type="region of interest" description="Disordered" evidence="1">
    <location>
        <begin position="1"/>
        <end position="21"/>
    </location>
</feature>
<gene>
    <name evidence="2" type="ORF">V5799_024932</name>
</gene>
<organism evidence="2 3">
    <name type="scientific">Amblyomma americanum</name>
    <name type="common">Lone star tick</name>
    <dbReference type="NCBI Taxonomy" id="6943"/>
    <lineage>
        <taxon>Eukaryota</taxon>
        <taxon>Metazoa</taxon>
        <taxon>Ecdysozoa</taxon>
        <taxon>Arthropoda</taxon>
        <taxon>Chelicerata</taxon>
        <taxon>Arachnida</taxon>
        <taxon>Acari</taxon>
        <taxon>Parasitiformes</taxon>
        <taxon>Ixodida</taxon>
        <taxon>Ixodoidea</taxon>
        <taxon>Ixodidae</taxon>
        <taxon>Amblyomminae</taxon>
        <taxon>Amblyomma</taxon>
    </lineage>
</organism>
<dbReference type="AlphaFoldDB" id="A0AAQ4EB60"/>